<keyword evidence="5" id="KW-1185">Reference proteome</keyword>
<name>A0A934QKE2_9PROT</name>
<accession>A0A934QKE2</accession>
<gene>
    <name evidence="4" type="ORF">CKO21_13735</name>
</gene>
<protein>
    <recommendedName>
        <fullName evidence="3">KfrA N-terminal DNA-binding domain-containing protein</fullName>
    </recommendedName>
</protein>
<feature type="compositionally biased region" description="Low complexity" evidence="2">
    <location>
        <begin position="338"/>
        <end position="351"/>
    </location>
</feature>
<proteinExistence type="predicted"/>
<feature type="coiled-coil region" evidence="1">
    <location>
        <begin position="104"/>
        <end position="202"/>
    </location>
</feature>
<dbReference type="InterPro" id="IPR021104">
    <property type="entry name" value="KfrA_DNA-bd_N"/>
</dbReference>
<reference evidence="4" key="2">
    <citation type="journal article" date="2020" name="Microorganisms">
        <title>Osmotic Adaptation and Compatible Solute Biosynthesis of Phototrophic Bacteria as Revealed from Genome Analyses.</title>
        <authorList>
            <person name="Imhoff J.F."/>
            <person name="Rahn T."/>
            <person name="Kunzel S."/>
            <person name="Keller A."/>
            <person name="Neulinger S.C."/>
        </authorList>
    </citation>
    <scope>NUCLEOTIDE SEQUENCE</scope>
    <source>
        <strain evidence="4">DSM 9154</strain>
    </source>
</reference>
<dbReference type="Proteomes" id="UP000778970">
    <property type="component" value="Unassembled WGS sequence"/>
</dbReference>
<comment type="caution">
    <text evidence="4">The sequence shown here is derived from an EMBL/GenBank/DDBJ whole genome shotgun (WGS) entry which is preliminary data.</text>
</comment>
<dbReference type="EMBL" id="NRRE01000027">
    <property type="protein sequence ID" value="MBK1698304.1"/>
    <property type="molecule type" value="Genomic_DNA"/>
</dbReference>
<keyword evidence="1" id="KW-0175">Coiled coil</keyword>
<feature type="coiled-coil region" evidence="1">
    <location>
        <begin position="273"/>
        <end position="300"/>
    </location>
</feature>
<feature type="region of interest" description="Disordered" evidence="2">
    <location>
        <begin position="330"/>
        <end position="351"/>
    </location>
</feature>
<evidence type="ECO:0000313" key="5">
    <source>
        <dbReference type="Proteomes" id="UP000778970"/>
    </source>
</evidence>
<dbReference type="AlphaFoldDB" id="A0A934QKE2"/>
<evidence type="ECO:0000256" key="1">
    <source>
        <dbReference type="SAM" id="Coils"/>
    </source>
</evidence>
<evidence type="ECO:0000256" key="2">
    <source>
        <dbReference type="SAM" id="MobiDB-lite"/>
    </source>
</evidence>
<organism evidence="4 5">
    <name type="scientific">Rhodovibrio salinarum</name>
    <dbReference type="NCBI Taxonomy" id="1087"/>
    <lineage>
        <taxon>Bacteria</taxon>
        <taxon>Pseudomonadati</taxon>
        <taxon>Pseudomonadota</taxon>
        <taxon>Alphaproteobacteria</taxon>
        <taxon>Rhodospirillales</taxon>
        <taxon>Rhodovibrionaceae</taxon>
        <taxon>Rhodovibrio</taxon>
    </lineage>
</organism>
<evidence type="ECO:0000313" key="4">
    <source>
        <dbReference type="EMBL" id="MBK1698304.1"/>
    </source>
</evidence>
<reference evidence="4" key="1">
    <citation type="submission" date="2017-08" db="EMBL/GenBank/DDBJ databases">
        <authorList>
            <person name="Imhoff J.F."/>
            <person name="Rahn T."/>
            <person name="Kuenzel S."/>
            <person name="Neulinger S.C."/>
        </authorList>
    </citation>
    <scope>NUCLEOTIDE SEQUENCE</scope>
    <source>
        <strain evidence="4">DSM 9154</strain>
    </source>
</reference>
<feature type="domain" description="KfrA N-terminal DNA-binding" evidence="3">
    <location>
        <begin position="22"/>
        <end position="145"/>
    </location>
</feature>
<dbReference type="Pfam" id="PF11740">
    <property type="entry name" value="KfrA_N"/>
    <property type="match status" value="1"/>
</dbReference>
<dbReference type="Gene3D" id="1.10.287.1490">
    <property type="match status" value="1"/>
</dbReference>
<sequence>MPLPYRRRSHAQRTAMQYATLDSVRNAVADLTAEGIRPSIPQIRLRLGGGSHTTILRCLRELREEALPSENEEANSDTRDLPKAISTGLDCVDSALQRLEDGIRQTLTEELAAEQRRLQEAHQSEIEHLKKRISDAWSRCEEASHETQDLCDDLDATQAELERVRHERDRLRSDHNQLAASLAQLRDDLKCVEQEHDRIAADRDAAKEGADAARAASERADQECARALAARDTAIAERDAATGSLDDTRADLRQTAARLAGATATVEARDTALASCREECEQLRSRCAELEVSIQRSEAARGNAEGRLSALQDAYAADRAAWQRERQEFLAQLRPSRKSGSSKSSTPSSDT</sequence>
<evidence type="ECO:0000259" key="3">
    <source>
        <dbReference type="Pfam" id="PF11740"/>
    </source>
</evidence>